<reference evidence="2" key="1">
    <citation type="submission" date="2020-07" db="EMBL/GenBank/DDBJ databases">
        <authorList>
            <person name="Nazaruddin N."/>
        </authorList>
    </citation>
    <scope>NUCLEOTIDE SEQUENCE</scope>
</reference>
<evidence type="ECO:0000313" key="2">
    <source>
        <dbReference type="EMBL" id="CAD1480561.1"/>
    </source>
</evidence>
<organism evidence="2 3">
    <name type="scientific">Heterotrigona itama</name>
    <dbReference type="NCBI Taxonomy" id="395501"/>
    <lineage>
        <taxon>Eukaryota</taxon>
        <taxon>Metazoa</taxon>
        <taxon>Ecdysozoa</taxon>
        <taxon>Arthropoda</taxon>
        <taxon>Hexapoda</taxon>
        <taxon>Insecta</taxon>
        <taxon>Pterygota</taxon>
        <taxon>Neoptera</taxon>
        <taxon>Endopterygota</taxon>
        <taxon>Hymenoptera</taxon>
        <taxon>Apocrita</taxon>
        <taxon>Aculeata</taxon>
        <taxon>Apoidea</taxon>
        <taxon>Anthophila</taxon>
        <taxon>Apidae</taxon>
        <taxon>Heterotrigona</taxon>
    </lineage>
</organism>
<gene>
    <name evidence="2" type="ORF">MHI_LOCUS946573</name>
</gene>
<keyword evidence="3" id="KW-1185">Reference proteome</keyword>
<protein>
    <submittedName>
        <fullName evidence="2">Uncharacterized protein</fullName>
    </submittedName>
</protein>
<evidence type="ECO:0000313" key="3">
    <source>
        <dbReference type="Proteomes" id="UP000752696"/>
    </source>
</evidence>
<accession>A0A6V7HMP1</accession>
<evidence type="ECO:0000256" key="1">
    <source>
        <dbReference type="SAM" id="MobiDB-lite"/>
    </source>
</evidence>
<dbReference type="Proteomes" id="UP000752696">
    <property type="component" value="Unassembled WGS sequence"/>
</dbReference>
<sequence length="101" mass="11360">MKSRARGIGSWNQMGDRGNPRQLGPVAELHTTVRANVSRNRCSRAWMLRGTLHFECGAKGGFGSAHRGRLTCVHRTKDRAQESYRRRSRSGGTRTSLYCII</sequence>
<dbReference type="AlphaFoldDB" id="A0A6V7HMP1"/>
<dbReference type="EMBL" id="CAJDYZ010012166">
    <property type="protein sequence ID" value="CAD1480561.1"/>
    <property type="molecule type" value="Genomic_DNA"/>
</dbReference>
<comment type="caution">
    <text evidence="2">The sequence shown here is derived from an EMBL/GenBank/DDBJ whole genome shotgun (WGS) entry which is preliminary data.</text>
</comment>
<proteinExistence type="predicted"/>
<name>A0A6V7HMP1_9HYME</name>
<feature type="region of interest" description="Disordered" evidence="1">
    <location>
        <begin position="1"/>
        <end position="25"/>
    </location>
</feature>